<reference evidence="1 2" key="1">
    <citation type="submission" date="2015-11" db="EMBL/GenBank/DDBJ databases">
        <title>Genomic analysis of 38 Legionella species identifies large and diverse effector repertoires.</title>
        <authorList>
            <person name="Burstein D."/>
            <person name="Amaro F."/>
            <person name="Zusman T."/>
            <person name="Lifshitz Z."/>
            <person name="Cohen O."/>
            <person name="Gilbert J.A."/>
            <person name="Pupko T."/>
            <person name="Shuman H.A."/>
            <person name="Segal G."/>
        </authorList>
    </citation>
    <scope>NUCLEOTIDE SEQUENCE [LARGE SCALE GENOMIC DNA]</scope>
    <source>
        <strain evidence="1 2">IMVS3376</strain>
    </source>
</reference>
<dbReference type="OrthoDB" id="5645970at2"/>
<dbReference type="RefSeq" id="WP_058511165.1">
    <property type="nucleotide sequence ID" value="NZ_DAIOMV010000028.1"/>
</dbReference>
<dbReference type="AlphaFoldDB" id="A0A0W0ZJX2"/>
<gene>
    <name evidence="1" type="ORF">Lste_2372</name>
</gene>
<keyword evidence="2" id="KW-1185">Reference proteome</keyword>
<dbReference type="Proteomes" id="UP000054926">
    <property type="component" value="Unassembled WGS sequence"/>
</dbReference>
<protein>
    <recommendedName>
        <fullName evidence="3">Transglutaminase-like domain-containing protein</fullName>
    </recommendedName>
</protein>
<sequence length="216" mass="24726">MVKLFDNKKAGIDPLKYRNTLRKALETTMSVCIASTSALVMNQLTAKIRAERMAQYNENSLIAVQGVGEIRTFLFKVTKHLEDKKMSFLDARAPIKYTMSRCKAGNCEHQAFYLAASLRQQKIPAWIYDIEDIGHTVVITKDFLLDPWIGDIFPLAGTNFDKFYNSSLNMCASWLNQLLADKQFVFHERLNKETLVQHFVEQNEEKSIKVGCCALF</sequence>
<dbReference type="PATRIC" id="fig|947033.5.peg.2512"/>
<dbReference type="EMBL" id="LNYY01000019">
    <property type="protein sequence ID" value="KTD69214.1"/>
    <property type="molecule type" value="Genomic_DNA"/>
</dbReference>
<proteinExistence type="predicted"/>
<evidence type="ECO:0000313" key="1">
    <source>
        <dbReference type="EMBL" id="KTD69214.1"/>
    </source>
</evidence>
<comment type="caution">
    <text evidence="1">The sequence shown here is derived from an EMBL/GenBank/DDBJ whole genome shotgun (WGS) entry which is preliminary data.</text>
</comment>
<name>A0A0W0ZJX2_9GAMM</name>
<evidence type="ECO:0000313" key="2">
    <source>
        <dbReference type="Proteomes" id="UP000054926"/>
    </source>
</evidence>
<accession>A0A0W0ZJX2</accession>
<evidence type="ECO:0008006" key="3">
    <source>
        <dbReference type="Google" id="ProtNLM"/>
    </source>
</evidence>
<organism evidence="1 2">
    <name type="scientific">Legionella steelei</name>
    <dbReference type="NCBI Taxonomy" id="947033"/>
    <lineage>
        <taxon>Bacteria</taxon>
        <taxon>Pseudomonadati</taxon>
        <taxon>Pseudomonadota</taxon>
        <taxon>Gammaproteobacteria</taxon>
        <taxon>Legionellales</taxon>
        <taxon>Legionellaceae</taxon>
        <taxon>Legionella</taxon>
    </lineage>
</organism>